<organism evidence="1">
    <name type="scientific">Noctiluca scintillans</name>
    <name type="common">Sea sparkle</name>
    <name type="synonym">Red tide dinoflagellate</name>
    <dbReference type="NCBI Taxonomy" id="2966"/>
    <lineage>
        <taxon>Eukaryota</taxon>
        <taxon>Sar</taxon>
        <taxon>Alveolata</taxon>
        <taxon>Dinophyceae</taxon>
        <taxon>Noctilucales</taxon>
        <taxon>Noctilucaceae</taxon>
        <taxon>Noctiluca</taxon>
    </lineage>
</organism>
<dbReference type="EMBL" id="HBFQ01052516">
    <property type="protein sequence ID" value="CAD8863072.1"/>
    <property type="molecule type" value="Transcribed_RNA"/>
</dbReference>
<gene>
    <name evidence="1" type="ORF">NSCI0253_LOCUS37427</name>
</gene>
<reference evidence="1" key="1">
    <citation type="submission" date="2021-01" db="EMBL/GenBank/DDBJ databases">
        <authorList>
            <person name="Corre E."/>
            <person name="Pelletier E."/>
            <person name="Niang G."/>
            <person name="Scheremetjew M."/>
            <person name="Finn R."/>
            <person name="Kale V."/>
            <person name="Holt S."/>
            <person name="Cochrane G."/>
            <person name="Meng A."/>
            <person name="Brown T."/>
            <person name="Cohen L."/>
        </authorList>
    </citation>
    <scope>NUCLEOTIDE SEQUENCE</scope>
</reference>
<name>A0A7S1ARL1_NOCSC</name>
<protein>
    <submittedName>
        <fullName evidence="1">Uncharacterized protein</fullName>
    </submittedName>
</protein>
<proteinExistence type="predicted"/>
<dbReference type="AlphaFoldDB" id="A0A7S1ARL1"/>
<sequence length="123" mass="14150">MVSQLRASRAQLMQLAATFNWNVRRGEICQHFEARDRAENFVHLRGPLRAMAFNPTEFGEEIGFCSVCVCHSIDDDFGIFIHIEHDSNTSKTYDDTGTPVNLKDIPNPAVKEMFSKHQRFFSR</sequence>
<accession>A0A7S1ARL1</accession>
<evidence type="ECO:0000313" key="1">
    <source>
        <dbReference type="EMBL" id="CAD8863072.1"/>
    </source>
</evidence>